<accession>A0A392SM53</accession>
<proteinExistence type="predicted"/>
<feature type="region of interest" description="Disordered" evidence="1">
    <location>
        <begin position="81"/>
        <end position="100"/>
    </location>
</feature>
<organism evidence="2 3">
    <name type="scientific">Trifolium medium</name>
    <dbReference type="NCBI Taxonomy" id="97028"/>
    <lineage>
        <taxon>Eukaryota</taxon>
        <taxon>Viridiplantae</taxon>
        <taxon>Streptophyta</taxon>
        <taxon>Embryophyta</taxon>
        <taxon>Tracheophyta</taxon>
        <taxon>Spermatophyta</taxon>
        <taxon>Magnoliopsida</taxon>
        <taxon>eudicotyledons</taxon>
        <taxon>Gunneridae</taxon>
        <taxon>Pentapetalae</taxon>
        <taxon>rosids</taxon>
        <taxon>fabids</taxon>
        <taxon>Fabales</taxon>
        <taxon>Fabaceae</taxon>
        <taxon>Papilionoideae</taxon>
        <taxon>50 kb inversion clade</taxon>
        <taxon>NPAAA clade</taxon>
        <taxon>Hologalegina</taxon>
        <taxon>IRL clade</taxon>
        <taxon>Trifolieae</taxon>
        <taxon>Trifolium</taxon>
    </lineage>
</organism>
<dbReference type="AlphaFoldDB" id="A0A392SM53"/>
<feature type="non-terminal residue" evidence="2">
    <location>
        <position position="1"/>
    </location>
</feature>
<dbReference type="Proteomes" id="UP000265520">
    <property type="component" value="Unassembled WGS sequence"/>
</dbReference>
<evidence type="ECO:0000313" key="2">
    <source>
        <dbReference type="EMBL" id="MCI48956.1"/>
    </source>
</evidence>
<keyword evidence="3" id="KW-1185">Reference proteome</keyword>
<protein>
    <submittedName>
        <fullName evidence="2">DUF4283 domain protein</fullName>
    </submittedName>
</protein>
<dbReference type="EMBL" id="LXQA010393811">
    <property type="protein sequence ID" value="MCI48956.1"/>
    <property type="molecule type" value="Genomic_DNA"/>
</dbReference>
<comment type="caution">
    <text evidence="2">The sequence shown here is derived from an EMBL/GenBank/DDBJ whole genome shotgun (WGS) entry which is preliminary data.</text>
</comment>
<reference evidence="2 3" key="1">
    <citation type="journal article" date="2018" name="Front. Plant Sci.">
        <title>Red Clover (Trifolium pratense) and Zigzag Clover (T. medium) - A Picture of Genomic Similarities and Differences.</title>
        <authorList>
            <person name="Dluhosova J."/>
            <person name="Istvanek J."/>
            <person name="Nedelnik J."/>
            <person name="Repkova J."/>
        </authorList>
    </citation>
    <scope>NUCLEOTIDE SEQUENCE [LARGE SCALE GENOMIC DNA]</scope>
    <source>
        <strain evidence="3">cv. 10/8</strain>
        <tissue evidence="2">Leaf</tissue>
    </source>
</reference>
<name>A0A392SM53_9FABA</name>
<evidence type="ECO:0000256" key="1">
    <source>
        <dbReference type="SAM" id="MobiDB-lite"/>
    </source>
</evidence>
<sequence>YIQDPPSWCDTTSSDIIGHVPVLNPRVAHDLDVLKNWKNNEARNIGHQVYTDEEENATAISYLKNRSTAMEDPFTEVVSKAKKKEGIPVHNTRSSGRKVG</sequence>
<evidence type="ECO:0000313" key="3">
    <source>
        <dbReference type="Proteomes" id="UP000265520"/>
    </source>
</evidence>